<dbReference type="EMBL" id="JACHJW010000001">
    <property type="protein sequence ID" value="MBB4960410.1"/>
    <property type="molecule type" value="Genomic_DNA"/>
</dbReference>
<name>A0A7W7WQV5_9ACTN</name>
<keyword evidence="2" id="KW-1185">Reference proteome</keyword>
<sequence length="185" mass="20806">MHVAGRLSPDEFWAQMAQHDEQIRSSAHLLPRYGLAGWTGAISTGDWSWEDDRLVTVGLVYGDRLDGGPYVHSRTTVQEPATAVRLLRMATPPHPCDMTELLEREQRLATSPSTEVDISIDGRLERFTRWQDDTHWYASSAYHGHCVVLEVCGVTPDQITLVRVEDIEPYLAGRRSSLHALRGAE</sequence>
<dbReference type="RefSeq" id="WP_184536189.1">
    <property type="nucleotide sequence ID" value="NZ_JACHJW010000001.1"/>
</dbReference>
<accession>A0A7W7WQV5</accession>
<reference evidence="1 2" key="1">
    <citation type="submission" date="2020-08" db="EMBL/GenBank/DDBJ databases">
        <title>Sequencing the genomes of 1000 actinobacteria strains.</title>
        <authorList>
            <person name="Klenk H.-P."/>
        </authorList>
    </citation>
    <scope>NUCLEOTIDE SEQUENCE [LARGE SCALE GENOMIC DNA]</scope>
    <source>
        <strain evidence="1 2">DSM 45886</strain>
    </source>
</reference>
<dbReference type="Proteomes" id="UP000578819">
    <property type="component" value="Unassembled WGS sequence"/>
</dbReference>
<evidence type="ECO:0000313" key="1">
    <source>
        <dbReference type="EMBL" id="MBB4960410.1"/>
    </source>
</evidence>
<comment type="caution">
    <text evidence="1">The sequence shown here is derived from an EMBL/GenBank/DDBJ whole genome shotgun (WGS) entry which is preliminary data.</text>
</comment>
<proteinExistence type="predicted"/>
<evidence type="ECO:0000313" key="2">
    <source>
        <dbReference type="Proteomes" id="UP000578819"/>
    </source>
</evidence>
<dbReference type="AlphaFoldDB" id="A0A7W7WQV5"/>
<organism evidence="1 2">
    <name type="scientific">Micromonospora polyrhachis</name>
    <dbReference type="NCBI Taxonomy" id="1282883"/>
    <lineage>
        <taxon>Bacteria</taxon>
        <taxon>Bacillati</taxon>
        <taxon>Actinomycetota</taxon>
        <taxon>Actinomycetes</taxon>
        <taxon>Micromonosporales</taxon>
        <taxon>Micromonosporaceae</taxon>
        <taxon>Micromonospora</taxon>
    </lineage>
</organism>
<protein>
    <submittedName>
        <fullName evidence="1">Uncharacterized protein</fullName>
    </submittedName>
</protein>
<gene>
    <name evidence="1" type="ORF">FHR38_004143</name>
</gene>